<evidence type="ECO:0000256" key="1">
    <source>
        <dbReference type="SAM" id="MobiDB-lite"/>
    </source>
</evidence>
<dbReference type="EMBL" id="MU866242">
    <property type="protein sequence ID" value="KAK4175268.1"/>
    <property type="molecule type" value="Genomic_DNA"/>
</dbReference>
<reference evidence="2" key="1">
    <citation type="journal article" date="2023" name="Mol. Phylogenet. Evol.">
        <title>Genome-scale phylogeny and comparative genomics of the fungal order Sordariales.</title>
        <authorList>
            <person name="Hensen N."/>
            <person name="Bonometti L."/>
            <person name="Westerberg I."/>
            <person name="Brannstrom I.O."/>
            <person name="Guillou S."/>
            <person name="Cros-Aarteil S."/>
            <person name="Calhoun S."/>
            <person name="Haridas S."/>
            <person name="Kuo A."/>
            <person name="Mondo S."/>
            <person name="Pangilinan J."/>
            <person name="Riley R."/>
            <person name="LaButti K."/>
            <person name="Andreopoulos B."/>
            <person name="Lipzen A."/>
            <person name="Chen C."/>
            <person name="Yan M."/>
            <person name="Daum C."/>
            <person name="Ng V."/>
            <person name="Clum A."/>
            <person name="Steindorff A."/>
            <person name="Ohm R.A."/>
            <person name="Martin F."/>
            <person name="Silar P."/>
            <person name="Natvig D.O."/>
            <person name="Lalanne C."/>
            <person name="Gautier V."/>
            <person name="Ament-Velasquez S.L."/>
            <person name="Kruys A."/>
            <person name="Hutchinson M.I."/>
            <person name="Powell A.J."/>
            <person name="Barry K."/>
            <person name="Miller A.N."/>
            <person name="Grigoriev I.V."/>
            <person name="Debuchy R."/>
            <person name="Gladieux P."/>
            <person name="Hiltunen Thoren M."/>
            <person name="Johannesson H."/>
        </authorList>
    </citation>
    <scope>NUCLEOTIDE SEQUENCE</scope>
    <source>
        <strain evidence="2">CBS 892.96</strain>
    </source>
</reference>
<protein>
    <submittedName>
        <fullName evidence="2">Uncharacterized protein</fullName>
    </submittedName>
</protein>
<organism evidence="2 3">
    <name type="scientific">Triangularia setosa</name>
    <dbReference type="NCBI Taxonomy" id="2587417"/>
    <lineage>
        <taxon>Eukaryota</taxon>
        <taxon>Fungi</taxon>
        <taxon>Dikarya</taxon>
        <taxon>Ascomycota</taxon>
        <taxon>Pezizomycotina</taxon>
        <taxon>Sordariomycetes</taxon>
        <taxon>Sordariomycetidae</taxon>
        <taxon>Sordariales</taxon>
        <taxon>Podosporaceae</taxon>
        <taxon>Triangularia</taxon>
    </lineage>
</organism>
<dbReference type="AlphaFoldDB" id="A0AAN7A5W9"/>
<name>A0AAN7A5W9_9PEZI</name>
<evidence type="ECO:0000313" key="2">
    <source>
        <dbReference type="EMBL" id="KAK4175268.1"/>
    </source>
</evidence>
<comment type="caution">
    <text evidence="2">The sequence shown here is derived from an EMBL/GenBank/DDBJ whole genome shotgun (WGS) entry which is preliminary data.</text>
</comment>
<feature type="region of interest" description="Disordered" evidence="1">
    <location>
        <begin position="26"/>
        <end position="53"/>
    </location>
</feature>
<proteinExistence type="predicted"/>
<accession>A0AAN7A5W9</accession>
<dbReference type="Proteomes" id="UP001302321">
    <property type="component" value="Unassembled WGS sequence"/>
</dbReference>
<reference evidence="2" key="2">
    <citation type="submission" date="2023-05" db="EMBL/GenBank/DDBJ databases">
        <authorList>
            <consortium name="Lawrence Berkeley National Laboratory"/>
            <person name="Steindorff A."/>
            <person name="Hensen N."/>
            <person name="Bonometti L."/>
            <person name="Westerberg I."/>
            <person name="Brannstrom I.O."/>
            <person name="Guillou S."/>
            <person name="Cros-Aarteil S."/>
            <person name="Calhoun S."/>
            <person name="Haridas S."/>
            <person name="Kuo A."/>
            <person name="Mondo S."/>
            <person name="Pangilinan J."/>
            <person name="Riley R."/>
            <person name="Labutti K."/>
            <person name="Andreopoulos B."/>
            <person name="Lipzen A."/>
            <person name="Chen C."/>
            <person name="Yanf M."/>
            <person name="Daum C."/>
            <person name="Ng V."/>
            <person name="Clum A."/>
            <person name="Ohm R."/>
            <person name="Martin F."/>
            <person name="Silar P."/>
            <person name="Natvig D."/>
            <person name="Lalanne C."/>
            <person name="Gautier V."/>
            <person name="Ament-Velasquez S.L."/>
            <person name="Kruys A."/>
            <person name="Hutchinson M.I."/>
            <person name="Powell A.J."/>
            <person name="Barry K."/>
            <person name="Miller A.N."/>
            <person name="Grigoriev I.V."/>
            <person name="Debuchy R."/>
            <person name="Gladieux P."/>
            <person name="Thoren M.H."/>
            <person name="Johannesson H."/>
        </authorList>
    </citation>
    <scope>NUCLEOTIDE SEQUENCE</scope>
    <source>
        <strain evidence="2">CBS 892.96</strain>
    </source>
</reference>
<keyword evidence="3" id="KW-1185">Reference proteome</keyword>
<evidence type="ECO:0000313" key="3">
    <source>
        <dbReference type="Proteomes" id="UP001302321"/>
    </source>
</evidence>
<gene>
    <name evidence="2" type="ORF">QBC36DRAFT_312200</name>
</gene>
<sequence>MITLEATRTRVPSRARIKTTIVKTTEVATDLPHDGDDNDDPPPASVQFLQPTPTLDVETPTINTLEAIVTTLEPEVEPEATLLPPPCPVWGGYEPFPSVWWFHSADPPQGCTQT</sequence>